<accession>A0A183L083</accession>
<dbReference type="GO" id="GO:0005634">
    <property type="term" value="C:nucleus"/>
    <property type="evidence" value="ECO:0007669"/>
    <property type="project" value="TreeGrafter"/>
</dbReference>
<dbReference type="PROSITE" id="PS50084">
    <property type="entry name" value="KH_TYPE_1"/>
    <property type="match status" value="1"/>
</dbReference>
<proteinExistence type="predicted"/>
<dbReference type="InterPro" id="IPR040148">
    <property type="entry name" value="FMR1"/>
</dbReference>
<sequence>MLRQKWALTRSLRQTIRNLEVNRGPDVSRPGGSKNCSDWNSDPSLFVEKFFVPQHLMGLAIGARGVNIRAAREIPDVIRIESWEPSEYNARNNDPVDNSGDYGEA</sequence>
<dbReference type="GO" id="GO:0048513">
    <property type="term" value="P:animal organ development"/>
    <property type="evidence" value="ECO:0007669"/>
    <property type="project" value="TreeGrafter"/>
</dbReference>
<reference evidence="4" key="1">
    <citation type="submission" date="2016-06" db="UniProtKB">
        <authorList>
            <consortium name="WormBaseParasite"/>
        </authorList>
    </citation>
    <scope>IDENTIFICATION</scope>
</reference>
<dbReference type="PANTHER" id="PTHR10603:SF7">
    <property type="entry name" value="FRAGILE X MESSENGER RIBONUCLEOPROTEIN 1 HOMOLOG"/>
    <property type="match status" value="1"/>
</dbReference>
<dbReference type="PANTHER" id="PTHR10603">
    <property type="entry name" value="FRAGILE X MENTAL RETARDATION SYNDROME-RELATED PROTEIN"/>
    <property type="match status" value="1"/>
</dbReference>
<evidence type="ECO:0000313" key="4">
    <source>
        <dbReference type="WBParaSite" id="SCUD_0002073401-mRNA-1"/>
    </source>
</evidence>
<dbReference type="SUPFAM" id="SSF54814">
    <property type="entry name" value="Prokaryotic type KH domain (KH-domain type II)"/>
    <property type="match status" value="1"/>
</dbReference>
<dbReference type="Gene3D" id="3.30.1370.10">
    <property type="entry name" value="K Homology domain, type 1"/>
    <property type="match status" value="1"/>
</dbReference>
<dbReference type="STRING" id="6186.A0A183L083"/>
<dbReference type="InterPro" id="IPR036612">
    <property type="entry name" value="KH_dom_type_1_sf"/>
</dbReference>
<evidence type="ECO:0000256" key="1">
    <source>
        <dbReference type="PROSITE-ProRule" id="PRU00117"/>
    </source>
</evidence>
<dbReference type="AlphaFoldDB" id="A0A183L083"/>
<dbReference type="GO" id="GO:0045182">
    <property type="term" value="F:translation regulator activity"/>
    <property type="evidence" value="ECO:0007669"/>
    <property type="project" value="TreeGrafter"/>
</dbReference>
<keyword evidence="3" id="KW-1185">Reference proteome</keyword>
<dbReference type="WBParaSite" id="SCUD_0002073401-mRNA-1">
    <property type="protein sequence ID" value="SCUD_0002073401-mRNA-1"/>
    <property type="gene ID" value="SCUD_0002073401"/>
</dbReference>
<protein>
    <submittedName>
        <fullName evidence="4">KH_dom_type_1 domain-containing protein</fullName>
    </submittedName>
</protein>
<reference evidence="2 3" key="2">
    <citation type="submission" date="2018-11" db="EMBL/GenBank/DDBJ databases">
        <authorList>
            <consortium name="Pathogen Informatics"/>
        </authorList>
    </citation>
    <scope>NUCLEOTIDE SEQUENCE [LARGE SCALE GENOMIC DNA]</scope>
    <source>
        <strain evidence="2">Dakar</strain>
        <strain evidence="3">Dakar, Senegal</strain>
    </source>
</reference>
<dbReference type="GO" id="GO:0045727">
    <property type="term" value="P:positive regulation of translation"/>
    <property type="evidence" value="ECO:0007669"/>
    <property type="project" value="TreeGrafter"/>
</dbReference>
<dbReference type="GO" id="GO:0051028">
    <property type="term" value="P:mRNA transport"/>
    <property type="evidence" value="ECO:0007669"/>
    <property type="project" value="TreeGrafter"/>
</dbReference>
<dbReference type="GO" id="GO:0043488">
    <property type="term" value="P:regulation of mRNA stability"/>
    <property type="evidence" value="ECO:0007669"/>
    <property type="project" value="TreeGrafter"/>
</dbReference>
<keyword evidence="1" id="KW-0694">RNA-binding</keyword>
<evidence type="ECO:0000313" key="2">
    <source>
        <dbReference type="EMBL" id="VDP73197.1"/>
    </source>
</evidence>
<organism evidence="4">
    <name type="scientific">Schistosoma curassoni</name>
    <dbReference type="NCBI Taxonomy" id="6186"/>
    <lineage>
        <taxon>Eukaryota</taxon>
        <taxon>Metazoa</taxon>
        <taxon>Spiralia</taxon>
        <taxon>Lophotrochozoa</taxon>
        <taxon>Platyhelminthes</taxon>
        <taxon>Trematoda</taxon>
        <taxon>Digenea</taxon>
        <taxon>Strigeidida</taxon>
        <taxon>Schistosomatoidea</taxon>
        <taxon>Schistosomatidae</taxon>
        <taxon>Schistosoma</taxon>
    </lineage>
</organism>
<gene>
    <name evidence="2" type="ORF">SCUD_LOCUS20728</name>
</gene>
<evidence type="ECO:0000313" key="3">
    <source>
        <dbReference type="Proteomes" id="UP000279833"/>
    </source>
</evidence>
<dbReference type="InterPro" id="IPR009019">
    <property type="entry name" value="KH_sf_prok-type"/>
</dbReference>
<dbReference type="GO" id="GO:0003730">
    <property type="term" value="F:mRNA 3'-UTR binding"/>
    <property type="evidence" value="ECO:0007669"/>
    <property type="project" value="TreeGrafter"/>
</dbReference>
<dbReference type="Proteomes" id="UP000279833">
    <property type="component" value="Unassembled WGS sequence"/>
</dbReference>
<dbReference type="GO" id="GO:0010494">
    <property type="term" value="C:cytoplasmic stress granule"/>
    <property type="evidence" value="ECO:0007669"/>
    <property type="project" value="TreeGrafter"/>
</dbReference>
<dbReference type="EMBL" id="UZAK01044934">
    <property type="protein sequence ID" value="VDP73197.1"/>
    <property type="molecule type" value="Genomic_DNA"/>
</dbReference>
<name>A0A183L083_9TREM</name>